<dbReference type="Proteomes" id="UP001469553">
    <property type="component" value="Unassembled WGS sequence"/>
</dbReference>
<evidence type="ECO:0000313" key="2">
    <source>
        <dbReference type="EMBL" id="MEQ2300588.1"/>
    </source>
</evidence>
<dbReference type="EMBL" id="JAHRIP010049892">
    <property type="protein sequence ID" value="MEQ2300588.1"/>
    <property type="molecule type" value="Genomic_DNA"/>
</dbReference>
<evidence type="ECO:0000256" key="1">
    <source>
        <dbReference type="SAM" id="Phobius"/>
    </source>
</evidence>
<accession>A0ABV0Z526</accession>
<name>A0ABV0Z526_9TELE</name>
<proteinExistence type="predicted"/>
<feature type="transmembrane region" description="Helical" evidence="1">
    <location>
        <begin position="56"/>
        <end position="80"/>
    </location>
</feature>
<keyword evidence="1" id="KW-0472">Membrane</keyword>
<evidence type="ECO:0000313" key="3">
    <source>
        <dbReference type="Proteomes" id="UP001469553"/>
    </source>
</evidence>
<organism evidence="2 3">
    <name type="scientific">Ameca splendens</name>
    <dbReference type="NCBI Taxonomy" id="208324"/>
    <lineage>
        <taxon>Eukaryota</taxon>
        <taxon>Metazoa</taxon>
        <taxon>Chordata</taxon>
        <taxon>Craniata</taxon>
        <taxon>Vertebrata</taxon>
        <taxon>Euteleostomi</taxon>
        <taxon>Actinopterygii</taxon>
        <taxon>Neopterygii</taxon>
        <taxon>Teleostei</taxon>
        <taxon>Neoteleostei</taxon>
        <taxon>Acanthomorphata</taxon>
        <taxon>Ovalentaria</taxon>
        <taxon>Atherinomorphae</taxon>
        <taxon>Cyprinodontiformes</taxon>
        <taxon>Goodeidae</taxon>
        <taxon>Ameca</taxon>
    </lineage>
</organism>
<keyword evidence="3" id="KW-1185">Reference proteome</keyword>
<comment type="caution">
    <text evidence="2">The sequence shown here is derived from an EMBL/GenBank/DDBJ whole genome shotgun (WGS) entry which is preliminary data.</text>
</comment>
<gene>
    <name evidence="2" type="ORF">AMECASPLE_027259</name>
</gene>
<keyword evidence="1" id="KW-1133">Transmembrane helix</keyword>
<protein>
    <submittedName>
        <fullName evidence="2">Uncharacterized protein</fullName>
    </submittedName>
</protein>
<sequence>MFRVVVLLEGEPMPQSKVFCSLTGFQQVFFPYSSSFFLSTQTCFPVHAVQKHHQSIIVPAPCVTMIVGSVIFVPHIVFACRIKSYILLSSEHLILQVSL</sequence>
<keyword evidence="1" id="KW-0812">Transmembrane</keyword>
<reference evidence="2 3" key="1">
    <citation type="submission" date="2021-06" db="EMBL/GenBank/DDBJ databases">
        <authorList>
            <person name="Palmer J.M."/>
        </authorList>
    </citation>
    <scope>NUCLEOTIDE SEQUENCE [LARGE SCALE GENOMIC DNA]</scope>
    <source>
        <strain evidence="2 3">AS_MEX2019</strain>
        <tissue evidence="2">Muscle</tissue>
    </source>
</reference>